<name>A0A699QHP9_TANCI</name>
<evidence type="ECO:0000256" key="1">
    <source>
        <dbReference type="ARBA" id="ARBA00022679"/>
    </source>
</evidence>
<dbReference type="AlphaFoldDB" id="A0A699QHP9"/>
<dbReference type="GO" id="GO:0004519">
    <property type="term" value="F:endonuclease activity"/>
    <property type="evidence" value="ECO:0007669"/>
    <property type="project" value="UniProtKB-KW"/>
</dbReference>
<evidence type="ECO:0000256" key="4">
    <source>
        <dbReference type="ARBA" id="ARBA00022759"/>
    </source>
</evidence>
<proteinExistence type="predicted"/>
<dbReference type="FunFam" id="3.10.20.370:FF:000001">
    <property type="entry name" value="Retrovirus-related Pol polyprotein from transposon 17.6-like protein"/>
    <property type="match status" value="1"/>
</dbReference>
<comment type="caution">
    <text evidence="8">The sequence shown here is derived from an EMBL/GenBank/DDBJ whole genome shotgun (WGS) entry which is preliminary data.</text>
</comment>
<accession>A0A699QHP9</accession>
<evidence type="ECO:0000313" key="8">
    <source>
        <dbReference type="EMBL" id="GFC65942.1"/>
    </source>
</evidence>
<keyword evidence="3" id="KW-0540">Nuclease</keyword>
<evidence type="ECO:0000259" key="7">
    <source>
        <dbReference type="Pfam" id="PF17917"/>
    </source>
</evidence>
<dbReference type="PANTHER" id="PTHR34072">
    <property type="entry name" value="ENZYMATIC POLYPROTEIN-RELATED"/>
    <property type="match status" value="1"/>
</dbReference>
<dbReference type="PANTHER" id="PTHR34072:SF57">
    <property type="entry name" value="RNA-DIRECTED DNA POLYMERASE"/>
    <property type="match status" value="1"/>
</dbReference>
<keyword evidence="2" id="KW-0548">Nucleotidyltransferase</keyword>
<dbReference type="EMBL" id="BKCJ011008890">
    <property type="protein sequence ID" value="GFC65942.1"/>
    <property type="molecule type" value="Genomic_DNA"/>
</dbReference>
<dbReference type="Gene3D" id="3.10.20.370">
    <property type="match status" value="1"/>
</dbReference>
<evidence type="ECO:0000256" key="6">
    <source>
        <dbReference type="ARBA" id="ARBA00022918"/>
    </source>
</evidence>
<dbReference type="InterPro" id="IPR043502">
    <property type="entry name" value="DNA/RNA_pol_sf"/>
</dbReference>
<organism evidence="8">
    <name type="scientific">Tanacetum cinerariifolium</name>
    <name type="common">Dalmatian daisy</name>
    <name type="synonym">Chrysanthemum cinerariifolium</name>
    <dbReference type="NCBI Taxonomy" id="118510"/>
    <lineage>
        <taxon>Eukaryota</taxon>
        <taxon>Viridiplantae</taxon>
        <taxon>Streptophyta</taxon>
        <taxon>Embryophyta</taxon>
        <taxon>Tracheophyta</taxon>
        <taxon>Spermatophyta</taxon>
        <taxon>Magnoliopsida</taxon>
        <taxon>eudicotyledons</taxon>
        <taxon>Gunneridae</taxon>
        <taxon>Pentapetalae</taxon>
        <taxon>asterids</taxon>
        <taxon>campanulids</taxon>
        <taxon>Asterales</taxon>
        <taxon>Asteraceae</taxon>
        <taxon>Asteroideae</taxon>
        <taxon>Anthemideae</taxon>
        <taxon>Anthemidinae</taxon>
        <taxon>Tanacetum</taxon>
    </lineage>
</organism>
<feature type="domain" description="Reverse transcriptase RNase H-like" evidence="7">
    <location>
        <begin position="39"/>
        <end position="141"/>
    </location>
</feature>
<keyword evidence="6 8" id="KW-0695">RNA-directed DNA polymerase</keyword>
<gene>
    <name evidence="8" type="ORF">Tci_837912</name>
</gene>
<keyword evidence="5" id="KW-0378">Hydrolase</keyword>
<evidence type="ECO:0000256" key="5">
    <source>
        <dbReference type="ARBA" id="ARBA00022801"/>
    </source>
</evidence>
<evidence type="ECO:0000256" key="3">
    <source>
        <dbReference type="ARBA" id="ARBA00022722"/>
    </source>
</evidence>
<feature type="non-terminal residue" evidence="8">
    <location>
        <position position="1"/>
    </location>
</feature>
<keyword evidence="4" id="KW-0255">Endonuclease</keyword>
<protein>
    <submittedName>
        <fullName evidence="8">Reverse transcriptase domain-containing protein</fullName>
    </submittedName>
</protein>
<dbReference type="CDD" id="cd09274">
    <property type="entry name" value="RNase_HI_RT_Ty3"/>
    <property type="match status" value="1"/>
</dbReference>
<dbReference type="SUPFAM" id="SSF56672">
    <property type="entry name" value="DNA/RNA polymerases"/>
    <property type="match status" value="1"/>
</dbReference>
<dbReference type="InterPro" id="IPR041373">
    <property type="entry name" value="RT_RNaseH"/>
</dbReference>
<dbReference type="GO" id="GO:0003964">
    <property type="term" value="F:RNA-directed DNA polymerase activity"/>
    <property type="evidence" value="ECO:0007669"/>
    <property type="project" value="UniProtKB-KW"/>
</dbReference>
<evidence type="ECO:0000256" key="2">
    <source>
        <dbReference type="ARBA" id="ARBA00022695"/>
    </source>
</evidence>
<dbReference type="GO" id="GO:0016787">
    <property type="term" value="F:hydrolase activity"/>
    <property type="evidence" value="ECO:0007669"/>
    <property type="project" value="UniProtKB-KW"/>
</dbReference>
<sequence length="217" mass="24989">MTRLLEKDTPFLFSKECVEAFQTLKRTVTKAHILIAPDWDMSFELMCDASDFAIGVVLGQRQEKYFRPIHYASKTMTEAEFNYTTTKKEMLVVVYAFEKFRSYLILNKSIVYTDHSALKYLFAKKDSKAKLLRWVLLLQEFTFIVIDTKGAENLAADHLSRLENPHQNVLDPKEINESFPLETLNLVSTRGNSSTSWFADFANYHAGNFVVKGMSSQ</sequence>
<reference evidence="8" key="1">
    <citation type="journal article" date="2019" name="Sci. Rep.">
        <title>Draft genome of Tanacetum cinerariifolium, the natural source of mosquito coil.</title>
        <authorList>
            <person name="Yamashiro T."/>
            <person name="Shiraishi A."/>
            <person name="Satake H."/>
            <person name="Nakayama K."/>
        </authorList>
    </citation>
    <scope>NUCLEOTIDE SEQUENCE</scope>
</reference>
<dbReference type="Pfam" id="PF17917">
    <property type="entry name" value="RT_RNaseH"/>
    <property type="match status" value="1"/>
</dbReference>
<keyword evidence="1" id="KW-0808">Transferase</keyword>